<sequence>MVVAGVRAPWRAAADSRKPVATVSFAKRTFEKGSTKAGYSYPSFYRSVGGGGAEKPEVTQLSNGDLAVHPATSPANRLSGISQVPGTPCEGSASSSLCLFSWKQFADCFLGDLAVQLEKVKIIEAPKVLLPQARGRSSGLRSHPGRADATGVTCSR</sequence>
<evidence type="ECO:0000256" key="1">
    <source>
        <dbReference type="SAM" id="MobiDB-lite"/>
    </source>
</evidence>
<dbReference type="Proteomes" id="UP000593571">
    <property type="component" value="Unassembled WGS sequence"/>
</dbReference>
<comment type="caution">
    <text evidence="2">The sequence shown here is derived from an EMBL/GenBank/DDBJ whole genome shotgun (WGS) entry which is preliminary data.</text>
</comment>
<evidence type="ECO:0000313" key="3">
    <source>
        <dbReference type="Proteomes" id="UP000593571"/>
    </source>
</evidence>
<keyword evidence="3" id="KW-1185">Reference proteome</keyword>
<protein>
    <submittedName>
        <fullName evidence="2">Uncharacterized protein</fullName>
    </submittedName>
</protein>
<gene>
    <name evidence="2" type="ORF">HJG63_008308</name>
</gene>
<name>A0A7J8DXH3_ROUAE</name>
<proteinExistence type="predicted"/>
<dbReference type="EMBL" id="JACASE010000011">
    <property type="protein sequence ID" value="KAF6427820.1"/>
    <property type="molecule type" value="Genomic_DNA"/>
</dbReference>
<reference evidence="2 3" key="1">
    <citation type="journal article" date="2020" name="Nature">
        <title>Six reference-quality genomes reveal evolution of bat adaptations.</title>
        <authorList>
            <person name="Jebb D."/>
            <person name="Huang Z."/>
            <person name="Pippel M."/>
            <person name="Hughes G.M."/>
            <person name="Lavrichenko K."/>
            <person name="Devanna P."/>
            <person name="Winkler S."/>
            <person name="Jermiin L.S."/>
            <person name="Skirmuntt E.C."/>
            <person name="Katzourakis A."/>
            <person name="Burkitt-Gray L."/>
            <person name="Ray D.A."/>
            <person name="Sullivan K.A.M."/>
            <person name="Roscito J.G."/>
            <person name="Kirilenko B.M."/>
            <person name="Davalos L.M."/>
            <person name="Corthals A.P."/>
            <person name="Power M.L."/>
            <person name="Jones G."/>
            <person name="Ransome R.D."/>
            <person name="Dechmann D.K.N."/>
            <person name="Locatelli A.G."/>
            <person name="Puechmaille S.J."/>
            <person name="Fedrigo O."/>
            <person name="Jarvis E.D."/>
            <person name="Hiller M."/>
            <person name="Vernes S.C."/>
            <person name="Myers E.W."/>
            <person name="Teeling E.C."/>
        </authorList>
    </citation>
    <scope>NUCLEOTIDE SEQUENCE [LARGE SCALE GENOMIC DNA]</scope>
    <source>
        <strain evidence="2">MRouAeg1</strain>
        <tissue evidence="2">Muscle</tissue>
    </source>
</reference>
<organism evidence="2 3">
    <name type="scientific">Rousettus aegyptiacus</name>
    <name type="common">Egyptian fruit bat</name>
    <name type="synonym">Pteropus aegyptiacus</name>
    <dbReference type="NCBI Taxonomy" id="9407"/>
    <lineage>
        <taxon>Eukaryota</taxon>
        <taxon>Metazoa</taxon>
        <taxon>Chordata</taxon>
        <taxon>Craniata</taxon>
        <taxon>Vertebrata</taxon>
        <taxon>Euteleostomi</taxon>
        <taxon>Mammalia</taxon>
        <taxon>Eutheria</taxon>
        <taxon>Laurasiatheria</taxon>
        <taxon>Chiroptera</taxon>
        <taxon>Yinpterochiroptera</taxon>
        <taxon>Pteropodoidea</taxon>
        <taxon>Pteropodidae</taxon>
        <taxon>Rousettinae</taxon>
        <taxon>Rousettus</taxon>
    </lineage>
</organism>
<accession>A0A7J8DXH3</accession>
<feature type="region of interest" description="Disordered" evidence="1">
    <location>
        <begin position="134"/>
        <end position="156"/>
    </location>
</feature>
<dbReference type="AlphaFoldDB" id="A0A7J8DXH3"/>
<evidence type="ECO:0000313" key="2">
    <source>
        <dbReference type="EMBL" id="KAF6427820.1"/>
    </source>
</evidence>